<organism evidence="1">
    <name type="scientific">Siphoviridae sp. ctXBp18</name>
    <dbReference type="NCBI Taxonomy" id="2825541"/>
    <lineage>
        <taxon>Viruses</taxon>
        <taxon>Duplodnaviria</taxon>
        <taxon>Heunggongvirae</taxon>
        <taxon>Uroviricota</taxon>
        <taxon>Caudoviricetes</taxon>
    </lineage>
</organism>
<proteinExistence type="predicted"/>
<name>A0A8S5PHZ2_9CAUD</name>
<sequence>MIAYSAKTYANVAMYYIAKLIQTVFRKTCAIIK</sequence>
<reference evidence="1" key="1">
    <citation type="journal article" date="2021" name="Proc. Natl. Acad. Sci. U.S.A.">
        <title>A Catalog of Tens of Thousands of Viruses from Human Metagenomes Reveals Hidden Associations with Chronic Diseases.</title>
        <authorList>
            <person name="Tisza M.J."/>
            <person name="Buck C.B."/>
        </authorList>
    </citation>
    <scope>NUCLEOTIDE SEQUENCE</scope>
    <source>
        <strain evidence="1">CtXBp18</strain>
    </source>
</reference>
<protein>
    <submittedName>
        <fullName evidence="1">Uncharacterized protein</fullName>
    </submittedName>
</protein>
<evidence type="ECO:0000313" key="1">
    <source>
        <dbReference type="EMBL" id="DAE06831.1"/>
    </source>
</evidence>
<dbReference type="EMBL" id="BK015442">
    <property type="protein sequence ID" value="DAE06831.1"/>
    <property type="molecule type" value="Genomic_DNA"/>
</dbReference>
<accession>A0A8S5PHZ2</accession>